<organism evidence="2 3">
    <name type="scientific">Natronobacillus azotifigens</name>
    <dbReference type="NCBI Taxonomy" id="472978"/>
    <lineage>
        <taxon>Bacteria</taxon>
        <taxon>Bacillati</taxon>
        <taxon>Bacillota</taxon>
        <taxon>Bacilli</taxon>
        <taxon>Bacillales</taxon>
        <taxon>Bacillaceae</taxon>
        <taxon>Natronobacillus</taxon>
    </lineage>
</organism>
<keyword evidence="2" id="KW-0547">Nucleotide-binding</keyword>
<keyword evidence="3" id="KW-1185">Reference proteome</keyword>
<evidence type="ECO:0000259" key="1">
    <source>
        <dbReference type="PROSITE" id="PS51192"/>
    </source>
</evidence>
<dbReference type="GO" id="GO:0005524">
    <property type="term" value="F:ATP binding"/>
    <property type="evidence" value="ECO:0007669"/>
    <property type="project" value="InterPro"/>
</dbReference>
<dbReference type="AlphaFoldDB" id="A0A9J6REN4"/>
<name>A0A9J6REN4_9BACI</name>
<reference evidence="2" key="1">
    <citation type="submission" date="2022-11" db="EMBL/GenBank/DDBJ databases">
        <title>WGS of Natronobacillus azotifigens 24KS-1, an anaerobic diazotrophic haloalkaliphile from soda-rich habitats.</title>
        <authorList>
            <person name="Sorokin D.Y."/>
            <person name="Merkel A.Y."/>
        </authorList>
    </citation>
    <scope>NUCLEOTIDE SEQUENCE</scope>
    <source>
        <strain evidence="2">24KS-1</strain>
    </source>
</reference>
<keyword evidence="2" id="KW-0347">Helicase</keyword>
<evidence type="ECO:0000313" key="2">
    <source>
        <dbReference type="EMBL" id="MCZ0704112.1"/>
    </source>
</evidence>
<proteinExistence type="predicted"/>
<dbReference type="GO" id="GO:0004386">
    <property type="term" value="F:helicase activity"/>
    <property type="evidence" value="ECO:0007669"/>
    <property type="project" value="UniProtKB-KW"/>
</dbReference>
<dbReference type="GO" id="GO:0016787">
    <property type="term" value="F:hydrolase activity"/>
    <property type="evidence" value="ECO:0007669"/>
    <property type="project" value="InterPro"/>
</dbReference>
<dbReference type="PROSITE" id="PS51192">
    <property type="entry name" value="HELICASE_ATP_BIND_1"/>
    <property type="match status" value="1"/>
</dbReference>
<protein>
    <submittedName>
        <fullName evidence="2">DEAD/DEAH box helicase family protein</fullName>
    </submittedName>
</protein>
<dbReference type="SUPFAM" id="SSF52540">
    <property type="entry name" value="P-loop containing nucleoside triphosphate hydrolases"/>
    <property type="match status" value="1"/>
</dbReference>
<dbReference type="InterPro" id="IPR027417">
    <property type="entry name" value="P-loop_NTPase"/>
</dbReference>
<sequence>MRVSDLITNEEIKKWKIGDTVTIKAGTGSGKSHFIKNKLFLHAKKNNEKILMLLHRKNTVDQFKNEIRKQNKSQTITIITYQYLESAVKNKYAELDDLMNKHTYLICDEYHYWLSDSLINRYTELSLNHLIKQQNKIKIFMSGTSNLFVLN</sequence>
<dbReference type="GO" id="GO:0003677">
    <property type="term" value="F:DNA binding"/>
    <property type="evidence" value="ECO:0007669"/>
    <property type="project" value="InterPro"/>
</dbReference>
<gene>
    <name evidence="2" type="ORF">OWO01_12925</name>
</gene>
<accession>A0A9J6REN4</accession>
<dbReference type="InterPro" id="IPR006935">
    <property type="entry name" value="Helicase/UvrB_N"/>
</dbReference>
<dbReference type="RefSeq" id="WP_268780878.1">
    <property type="nucleotide sequence ID" value="NZ_JAPRAT010000027.1"/>
</dbReference>
<evidence type="ECO:0000313" key="3">
    <source>
        <dbReference type="Proteomes" id="UP001084197"/>
    </source>
</evidence>
<feature type="domain" description="Helicase ATP-binding" evidence="1">
    <location>
        <begin position="12"/>
        <end position="151"/>
    </location>
</feature>
<keyword evidence="2" id="KW-0378">Hydrolase</keyword>
<dbReference type="Proteomes" id="UP001084197">
    <property type="component" value="Unassembled WGS sequence"/>
</dbReference>
<comment type="caution">
    <text evidence="2">The sequence shown here is derived from an EMBL/GenBank/DDBJ whole genome shotgun (WGS) entry which is preliminary data.</text>
</comment>
<dbReference type="Gene3D" id="3.40.50.300">
    <property type="entry name" value="P-loop containing nucleotide triphosphate hydrolases"/>
    <property type="match status" value="1"/>
</dbReference>
<dbReference type="InterPro" id="IPR014001">
    <property type="entry name" value="Helicase_ATP-bd"/>
</dbReference>
<dbReference type="Pfam" id="PF04851">
    <property type="entry name" value="ResIII"/>
    <property type="match status" value="1"/>
</dbReference>
<dbReference type="EMBL" id="JAPRAT010000027">
    <property type="protein sequence ID" value="MCZ0704112.1"/>
    <property type="molecule type" value="Genomic_DNA"/>
</dbReference>
<keyword evidence="2" id="KW-0067">ATP-binding</keyword>